<keyword evidence="2" id="KW-1185">Reference proteome</keyword>
<protein>
    <submittedName>
        <fullName evidence="1">Uncharacterized protein</fullName>
    </submittedName>
</protein>
<proteinExistence type="predicted"/>
<dbReference type="Proteomes" id="UP000007648">
    <property type="component" value="Unassembled WGS sequence"/>
</dbReference>
<dbReference type="AlphaFoldDB" id="A0A7N4NH58"/>
<evidence type="ECO:0000313" key="1">
    <source>
        <dbReference type="Ensembl" id="ENSSHAP00000022780.1"/>
    </source>
</evidence>
<organism evidence="1 2">
    <name type="scientific">Sarcophilus harrisii</name>
    <name type="common">Tasmanian devil</name>
    <name type="synonym">Sarcophilus laniarius</name>
    <dbReference type="NCBI Taxonomy" id="9305"/>
    <lineage>
        <taxon>Eukaryota</taxon>
        <taxon>Metazoa</taxon>
        <taxon>Chordata</taxon>
        <taxon>Craniata</taxon>
        <taxon>Vertebrata</taxon>
        <taxon>Euteleostomi</taxon>
        <taxon>Mammalia</taxon>
        <taxon>Metatheria</taxon>
        <taxon>Dasyuromorphia</taxon>
        <taxon>Dasyuridae</taxon>
        <taxon>Sarcophilus</taxon>
    </lineage>
</organism>
<reference evidence="1" key="2">
    <citation type="submission" date="2025-08" db="UniProtKB">
        <authorList>
            <consortium name="Ensembl"/>
        </authorList>
    </citation>
    <scope>IDENTIFICATION</scope>
</reference>
<accession>A0A7N4NH58</accession>
<dbReference type="Ensembl" id="ENSSHAT00000032693.1">
    <property type="protein sequence ID" value="ENSSHAP00000022780.1"/>
    <property type="gene ID" value="ENSSHAG00000028790.1"/>
</dbReference>
<reference evidence="1 2" key="1">
    <citation type="journal article" date="2011" name="Proc. Natl. Acad. Sci. U.S.A.">
        <title>Genetic diversity and population structure of the endangered marsupial Sarcophilus harrisii (Tasmanian devil).</title>
        <authorList>
            <person name="Miller W."/>
            <person name="Hayes V.M."/>
            <person name="Ratan A."/>
            <person name="Petersen D.C."/>
            <person name="Wittekindt N.E."/>
            <person name="Miller J."/>
            <person name="Walenz B."/>
            <person name="Knight J."/>
            <person name="Qi J."/>
            <person name="Zhao F."/>
            <person name="Wang Q."/>
            <person name="Bedoya-Reina O.C."/>
            <person name="Katiyar N."/>
            <person name="Tomsho L.P."/>
            <person name="Kasson L.M."/>
            <person name="Hardie R.A."/>
            <person name="Woodbridge P."/>
            <person name="Tindall E.A."/>
            <person name="Bertelsen M.F."/>
            <person name="Dixon D."/>
            <person name="Pyecroft S."/>
            <person name="Helgen K.M."/>
            <person name="Lesk A.M."/>
            <person name="Pringle T.H."/>
            <person name="Patterson N."/>
            <person name="Zhang Y."/>
            <person name="Kreiss A."/>
            <person name="Woods G.M."/>
            <person name="Jones M.E."/>
            <person name="Schuster S.C."/>
        </authorList>
    </citation>
    <scope>NUCLEOTIDE SEQUENCE [LARGE SCALE GENOMIC DNA]</scope>
</reference>
<evidence type="ECO:0000313" key="2">
    <source>
        <dbReference type="Proteomes" id="UP000007648"/>
    </source>
</evidence>
<sequence>MLDYRLCKFSTSMVCRSHYEKDPRKNLTFSVENKCQNHWSLLSSCWQKEVTKTYTFKKSHWQLSWGEI</sequence>
<reference evidence="1" key="3">
    <citation type="submission" date="2025-09" db="UniProtKB">
        <authorList>
            <consortium name="Ensembl"/>
        </authorList>
    </citation>
    <scope>IDENTIFICATION</scope>
</reference>
<dbReference type="InParanoid" id="A0A7N4NH58"/>
<name>A0A7N4NH58_SARHA</name>